<dbReference type="SMART" id="SM00028">
    <property type="entry name" value="TPR"/>
    <property type="match status" value="4"/>
</dbReference>
<feature type="transmembrane region" description="Helical" evidence="4">
    <location>
        <begin position="361"/>
        <end position="379"/>
    </location>
</feature>
<feature type="repeat" description="TPR" evidence="3">
    <location>
        <begin position="537"/>
        <end position="570"/>
    </location>
</feature>
<feature type="transmembrane region" description="Helical" evidence="4">
    <location>
        <begin position="326"/>
        <end position="349"/>
    </location>
</feature>
<evidence type="ECO:0000313" key="5">
    <source>
        <dbReference type="EMBL" id="QDU04432.1"/>
    </source>
</evidence>
<feature type="transmembrane region" description="Helical" evidence="4">
    <location>
        <begin position="190"/>
        <end position="206"/>
    </location>
</feature>
<feature type="transmembrane region" description="Helical" evidence="4">
    <location>
        <begin position="391"/>
        <end position="410"/>
    </location>
</feature>
<dbReference type="Pfam" id="PF13414">
    <property type="entry name" value="TPR_11"/>
    <property type="match status" value="1"/>
</dbReference>
<dbReference type="InterPro" id="IPR052346">
    <property type="entry name" value="O-mannosyl-transferase_TMTC"/>
</dbReference>
<dbReference type="InterPro" id="IPR019734">
    <property type="entry name" value="TPR_rpt"/>
</dbReference>
<keyword evidence="4" id="KW-0472">Membrane</keyword>
<evidence type="ECO:0000256" key="2">
    <source>
        <dbReference type="ARBA" id="ARBA00022803"/>
    </source>
</evidence>
<gene>
    <name evidence="5" type="ORF">V6x_41600</name>
</gene>
<evidence type="ECO:0000256" key="4">
    <source>
        <dbReference type="SAM" id="Phobius"/>
    </source>
</evidence>
<feature type="transmembrane region" description="Helical" evidence="4">
    <location>
        <begin position="218"/>
        <end position="239"/>
    </location>
</feature>
<feature type="transmembrane region" description="Helical" evidence="4">
    <location>
        <begin position="157"/>
        <end position="183"/>
    </location>
</feature>
<dbReference type="InterPro" id="IPR011990">
    <property type="entry name" value="TPR-like_helical_dom_sf"/>
</dbReference>
<dbReference type="PANTHER" id="PTHR44227">
    <property type="match status" value="1"/>
</dbReference>
<keyword evidence="4" id="KW-1133">Transmembrane helix</keyword>
<feature type="repeat" description="TPR" evidence="3">
    <location>
        <begin position="471"/>
        <end position="504"/>
    </location>
</feature>
<dbReference type="PANTHER" id="PTHR44227:SF3">
    <property type="entry name" value="PROTEIN O-MANNOSYL-TRANSFERASE TMTC4"/>
    <property type="match status" value="1"/>
</dbReference>
<dbReference type="Pfam" id="PF13432">
    <property type="entry name" value="TPR_16"/>
    <property type="match status" value="1"/>
</dbReference>
<keyword evidence="1" id="KW-0677">Repeat</keyword>
<reference evidence="5 6" key="1">
    <citation type="submission" date="2019-02" db="EMBL/GenBank/DDBJ databases">
        <title>Deep-cultivation of Planctomycetes and their phenomic and genomic characterization uncovers novel biology.</title>
        <authorList>
            <person name="Wiegand S."/>
            <person name="Jogler M."/>
            <person name="Boedeker C."/>
            <person name="Pinto D."/>
            <person name="Vollmers J."/>
            <person name="Rivas-Marin E."/>
            <person name="Kohn T."/>
            <person name="Peeters S.H."/>
            <person name="Heuer A."/>
            <person name="Rast P."/>
            <person name="Oberbeckmann S."/>
            <person name="Bunk B."/>
            <person name="Jeske O."/>
            <person name="Meyerdierks A."/>
            <person name="Storesund J.E."/>
            <person name="Kallscheuer N."/>
            <person name="Luecker S."/>
            <person name="Lage O.M."/>
            <person name="Pohl T."/>
            <person name="Merkel B.J."/>
            <person name="Hornburger P."/>
            <person name="Mueller R.-W."/>
            <person name="Bruemmer F."/>
            <person name="Labrenz M."/>
            <person name="Spormann A.M."/>
            <person name="Op den Camp H."/>
            <person name="Overmann J."/>
            <person name="Amann R."/>
            <person name="Jetten M.S.M."/>
            <person name="Mascher T."/>
            <person name="Medema M.H."/>
            <person name="Devos D.P."/>
            <person name="Kaster A.-K."/>
            <person name="Ovreas L."/>
            <person name="Rohde M."/>
            <person name="Galperin M.Y."/>
            <person name="Jogler C."/>
        </authorList>
    </citation>
    <scope>NUCLEOTIDE SEQUENCE [LARGE SCALE GENOMIC DNA]</scope>
    <source>
        <strain evidence="5 6">V6</strain>
    </source>
</reference>
<evidence type="ECO:0000256" key="3">
    <source>
        <dbReference type="PROSITE-ProRule" id="PRU00339"/>
    </source>
</evidence>
<sequence>MLAWGTGLLLSGLLLLIWRNALVGDFHFDDYGNIVENRAVRAIWPLDSFLNSSRPVGLYSFALNYHFGQLDPHGYRVTNLLIHLANVLLLYIGILWSCDFMRKSSTLTDTGLSDPGRQRMVFLSATIALLWGIHPLTTQAVTNIVQRYEALASLGYLGAWVGLLIVARGSRWGLAVILLSAWVGQLSKEIFATAPLVIILFDRALLASSWREIVTKRWLAYLLMVTPFVWFIPSVIRWFDPQRSSSMGFGLKSVSAWEYLRTQPEVIFHYLGLSVWPNPLCFDYAWRIQKDPLVYLPLGATILATLGVGTWCYIKGLKETDRGHRKYGILIAGWMILSFFLMLAPTSSIMPIADLCVEHRMYLPLAVVISGLSLLAYVGVRRLERNSERPVLLRCGCLLILISGLTLLGWRTDLRNREYQNGIVLWNSVLKVRPDNPRAWFMLASEYYGRNQYCAALPLYEKAISFRMPVAEFHSSYADCLRDLNRTEEAVSQYERAIQIKPRLAKAHNGLGVIQQRDDQLPAARASFQTATELGLPEARYNLATVLIEQQEFAAAVPLLQECLEEHPEFHLPARRLAWILATAPDDNLRDGPQASALIAQHFQMNESESLYLWDTYAAVLAELGKYEQAVKAAEKAITLADTQSKETLRKEIKTRLDCYRQHRPWREGQSS</sequence>
<dbReference type="Proteomes" id="UP000320722">
    <property type="component" value="Chromosome"/>
</dbReference>
<dbReference type="Gene3D" id="1.25.40.10">
    <property type="entry name" value="Tetratricopeptide repeat domain"/>
    <property type="match status" value="1"/>
</dbReference>
<dbReference type="SUPFAM" id="SSF48452">
    <property type="entry name" value="TPR-like"/>
    <property type="match status" value="1"/>
</dbReference>
<dbReference type="PROSITE" id="PS50005">
    <property type="entry name" value="TPR"/>
    <property type="match status" value="2"/>
</dbReference>
<accession>A0A517WGR0</accession>
<keyword evidence="2 3" id="KW-0802">TPR repeat</keyword>
<feature type="transmembrane region" description="Helical" evidence="4">
    <location>
        <begin position="80"/>
        <end position="98"/>
    </location>
</feature>
<dbReference type="EMBL" id="CP036347">
    <property type="protein sequence ID" value="QDU04432.1"/>
    <property type="molecule type" value="Genomic_DNA"/>
</dbReference>
<evidence type="ECO:0000256" key="1">
    <source>
        <dbReference type="ARBA" id="ARBA00022737"/>
    </source>
</evidence>
<evidence type="ECO:0000313" key="6">
    <source>
        <dbReference type="Proteomes" id="UP000320722"/>
    </source>
</evidence>
<organism evidence="5 6">
    <name type="scientific">Gimesia chilikensis</name>
    <dbReference type="NCBI Taxonomy" id="2605989"/>
    <lineage>
        <taxon>Bacteria</taxon>
        <taxon>Pseudomonadati</taxon>
        <taxon>Planctomycetota</taxon>
        <taxon>Planctomycetia</taxon>
        <taxon>Planctomycetales</taxon>
        <taxon>Planctomycetaceae</taxon>
        <taxon>Gimesia</taxon>
    </lineage>
</organism>
<dbReference type="AlphaFoldDB" id="A0A517WGR0"/>
<protein>
    <submittedName>
        <fullName evidence="5">Tetratricopeptide repeat protein</fullName>
    </submittedName>
</protein>
<feature type="transmembrane region" description="Helical" evidence="4">
    <location>
        <begin position="292"/>
        <end position="314"/>
    </location>
</feature>
<name>A0A517WGR0_9PLAN</name>
<dbReference type="Pfam" id="PF13181">
    <property type="entry name" value="TPR_8"/>
    <property type="match status" value="1"/>
</dbReference>
<keyword evidence="4" id="KW-0812">Transmembrane</keyword>
<proteinExistence type="predicted"/>